<keyword evidence="4 7" id="KW-0812">Transmembrane</keyword>
<evidence type="ECO:0000256" key="1">
    <source>
        <dbReference type="ARBA" id="ARBA00004651"/>
    </source>
</evidence>
<dbReference type="InterPro" id="IPR011701">
    <property type="entry name" value="MFS"/>
</dbReference>
<evidence type="ECO:0000256" key="2">
    <source>
        <dbReference type="ARBA" id="ARBA00022448"/>
    </source>
</evidence>
<feature type="domain" description="Major facilitator superfamily (MFS) profile" evidence="8">
    <location>
        <begin position="216"/>
        <end position="402"/>
    </location>
</feature>
<feature type="transmembrane region" description="Helical" evidence="7">
    <location>
        <begin position="164"/>
        <end position="184"/>
    </location>
</feature>
<evidence type="ECO:0000256" key="6">
    <source>
        <dbReference type="ARBA" id="ARBA00023136"/>
    </source>
</evidence>
<reference evidence="9 10" key="1">
    <citation type="submission" date="2019-11" db="EMBL/GenBank/DDBJ databases">
        <title>Paenibacillus monticola sp. nov., a novel PGPR strain isolated from mountain sample in China.</title>
        <authorList>
            <person name="Zhao Q."/>
            <person name="Li H.-P."/>
            <person name="Zhang J.-L."/>
        </authorList>
    </citation>
    <scope>NUCLEOTIDE SEQUENCE [LARGE SCALE GENOMIC DNA]</scope>
    <source>
        <strain evidence="9 10">LC-T2</strain>
    </source>
</reference>
<feature type="transmembrane region" description="Helical" evidence="7">
    <location>
        <begin position="99"/>
        <end position="118"/>
    </location>
</feature>
<evidence type="ECO:0000256" key="4">
    <source>
        <dbReference type="ARBA" id="ARBA00022692"/>
    </source>
</evidence>
<organism evidence="9 10">
    <name type="scientific">Paenibacillus monticola</name>
    <dbReference type="NCBI Taxonomy" id="2666075"/>
    <lineage>
        <taxon>Bacteria</taxon>
        <taxon>Bacillati</taxon>
        <taxon>Bacillota</taxon>
        <taxon>Bacilli</taxon>
        <taxon>Bacillales</taxon>
        <taxon>Paenibacillaceae</taxon>
        <taxon>Paenibacillus</taxon>
    </lineage>
</organism>
<dbReference type="SUPFAM" id="SSF103473">
    <property type="entry name" value="MFS general substrate transporter"/>
    <property type="match status" value="1"/>
</dbReference>
<dbReference type="GO" id="GO:0005886">
    <property type="term" value="C:plasma membrane"/>
    <property type="evidence" value="ECO:0007669"/>
    <property type="project" value="UniProtKB-SubCell"/>
</dbReference>
<feature type="transmembrane region" description="Helical" evidence="7">
    <location>
        <begin position="341"/>
        <end position="360"/>
    </location>
</feature>
<feature type="transmembrane region" description="Helical" evidence="7">
    <location>
        <begin position="7"/>
        <end position="31"/>
    </location>
</feature>
<evidence type="ECO:0000256" key="7">
    <source>
        <dbReference type="SAM" id="Phobius"/>
    </source>
</evidence>
<comment type="caution">
    <text evidence="9">The sequence shown here is derived from an EMBL/GenBank/DDBJ whole genome shotgun (WGS) entry which is preliminary data.</text>
</comment>
<dbReference type="GO" id="GO:0022857">
    <property type="term" value="F:transmembrane transporter activity"/>
    <property type="evidence" value="ECO:0007669"/>
    <property type="project" value="InterPro"/>
</dbReference>
<sequence>MRDRRLIILLIANISSSIGTGITMIAVPWLLVNRENGEEIYGYAALSVTIFLFFLSPYIGVLVDRYSRKAILLLNEWTGMLIVACFAIAGFLAGEFHTWHLIGIYMGGTLYYTIHYPAQFAFNQEIFERSQYRTLNSVMEIQSQVASMVAGGLASLVIERTDLSILLLMDATTHIIGLTLLFIIPYSTSNSSRTTVRISMFSDMKEGFSYLKGRPLLVLFYISSLMPFIGVMVGNYLWPIYIAKNLQADATVLGLADMIYAIGAVLAGFTIPLMMKRWGAYITVFLSVTIFTVGLLIAAWTTIIVIFLSLKILLGWGNSGARVARNTVMMDLVPNALIGRVNSFFSAVGMGMRVVLVSLFTQSIHYTGASISLTIVGILLIVSILGVIMSRSILQRDYSSQG</sequence>
<feature type="transmembrane region" description="Helical" evidence="7">
    <location>
        <begin position="366"/>
        <end position="388"/>
    </location>
</feature>
<feature type="transmembrane region" description="Helical" evidence="7">
    <location>
        <begin position="250"/>
        <end position="271"/>
    </location>
</feature>
<feature type="transmembrane region" description="Helical" evidence="7">
    <location>
        <begin position="70"/>
        <end position="93"/>
    </location>
</feature>
<dbReference type="PROSITE" id="PS50850">
    <property type="entry name" value="MFS"/>
    <property type="match status" value="1"/>
</dbReference>
<dbReference type="CDD" id="cd06173">
    <property type="entry name" value="MFS_MefA_like"/>
    <property type="match status" value="1"/>
</dbReference>
<keyword evidence="3" id="KW-1003">Cell membrane</keyword>
<keyword evidence="5 7" id="KW-1133">Transmembrane helix</keyword>
<dbReference type="AlphaFoldDB" id="A0A7X2H2Y7"/>
<dbReference type="InterPro" id="IPR036259">
    <property type="entry name" value="MFS_trans_sf"/>
</dbReference>
<protein>
    <submittedName>
        <fullName evidence="9">MFS transporter</fullName>
    </submittedName>
</protein>
<evidence type="ECO:0000313" key="9">
    <source>
        <dbReference type="EMBL" id="MRN52541.1"/>
    </source>
</evidence>
<feature type="transmembrane region" description="Helical" evidence="7">
    <location>
        <begin position="43"/>
        <end position="63"/>
    </location>
</feature>
<feature type="transmembrane region" description="Helical" evidence="7">
    <location>
        <begin position="303"/>
        <end position="321"/>
    </location>
</feature>
<evidence type="ECO:0000259" key="8">
    <source>
        <dbReference type="PROSITE" id="PS50850"/>
    </source>
</evidence>
<dbReference type="EMBL" id="WJXB01000002">
    <property type="protein sequence ID" value="MRN52541.1"/>
    <property type="molecule type" value="Genomic_DNA"/>
</dbReference>
<evidence type="ECO:0000256" key="5">
    <source>
        <dbReference type="ARBA" id="ARBA00022989"/>
    </source>
</evidence>
<gene>
    <name evidence="9" type="ORF">GJB61_05960</name>
</gene>
<proteinExistence type="predicted"/>
<dbReference type="InterPro" id="IPR020846">
    <property type="entry name" value="MFS_dom"/>
</dbReference>
<keyword evidence="10" id="KW-1185">Reference proteome</keyword>
<keyword evidence="2" id="KW-0813">Transport</keyword>
<dbReference type="PANTHER" id="PTHR23513:SF11">
    <property type="entry name" value="STAPHYLOFERRIN A TRANSPORTER"/>
    <property type="match status" value="1"/>
</dbReference>
<feature type="transmembrane region" description="Helical" evidence="7">
    <location>
        <begin position="216"/>
        <end position="238"/>
    </location>
</feature>
<name>A0A7X2H2Y7_9BACL</name>
<dbReference type="PANTHER" id="PTHR23513">
    <property type="entry name" value="INTEGRAL MEMBRANE EFFLUX PROTEIN-RELATED"/>
    <property type="match status" value="1"/>
</dbReference>
<dbReference type="Pfam" id="PF07690">
    <property type="entry name" value="MFS_1"/>
    <property type="match status" value="1"/>
</dbReference>
<dbReference type="Proteomes" id="UP000463051">
    <property type="component" value="Unassembled WGS sequence"/>
</dbReference>
<keyword evidence="6 7" id="KW-0472">Membrane</keyword>
<dbReference type="Gene3D" id="1.20.1250.20">
    <property type="entry name" value="MFS general substrate transporter like domains"/>
    <property type="match status" value="1"/>
</dbReference>
<accession>A0A7X2H2Y7</accession>
<evidence type="ECO:0000256" key="3">
    <source>
        <dbReference type="ARBA" id="ARBA00022475"/>
    </source>
</evidence>
<evidence type="ECO:0000313" key="10">
    <source>
        <dbReference type="Proteomes" id="UP000463051"/>
    </source>
</evidence>
<comment type="subcellular location">
    <subcellularLocation>
        <location evidence="1">Cell membrane</location>
        <topology evidence="1">Multi-pass membrane protein</topology>
    </subcellularLocation>
</comment>